<dbReference type="InterPro" id="IPR036271">
    <property type="entry name" value="Tet_transcr_reg_TetR-rel_C_sf"/>
</dbReference>
<keyword evidence="1 2" id="KW-0238">DNA-binding</keyword>
<feature type="DNA-binding region" description="H-T-H motif" evidence="2">
    <location>
        <begin position="33"/>
        <end position="52"/>
    </location>
</feature>
<gene>
    <name evidence="4" type="ORF">ACFY05_02250</name>
</gene>
<sequence length="199" mass="20973">MRSEPGGRSRLTKSGIVATARAIADAEGIDALTLRRLAHELGTGQSSLYRHVADRRELLQLLCDDLAESFPIAPPCSTPASWLRTHWALTYDFLAEHPWAAQVIASGEILAGGGEDTPRRVAEVLVAAGLAVDDADRAVRALWNLVLGHLLNAHPFGHLDGGPPLIDCRADYLWALDALLSGILRPGGAAAAGGGGQHG</sequence>
<accession>A0ABW6UZA5</accession>
<protein>
    <submittedName>
        <fullName evidence="4">TetR/AcrR family transcriptional regulator</fullName>
    </submittedName>
</protein>
<dbReference type="SUPFAM" id="SSF48498">
    <property type="entry name" value="Tetracyclin repressor-like, C-terminal domain"/>
    <property type="match status" value="1"/>
</dbReference>
<evidence type="ECO:0000256" key="2">
    <source>
        <dbReference type="PROSITE-ProRule" id="PRU00335"/>
    </source>
</evidence>
<dbReference type="Proteomes" id="UP001602119">
    <property type="component" value="Unassembled WGS sequence"/>
</dbReference>
<dbReference type="Gene3D" id="1.10.357.10">
    <property type="entry name" value="Tetracycline Repressor, domain 2"/>
    <property type="match status" value="1"/>
</dbReference>
<dbReference type="SUPFAM" id="SSF46689">
    <property type="entry name" value="Homeodomain-like"/>
    <property type="match status" value="1"/>
</dbReference>
<evidence type="ECO:0000256" key="1">
    <source>
        <dbReference type="ARBA" id="ARBA00023125"/>
    </source>
</evidence>
<reference evidence="4 5" key="1">
    <citation type="submission" date="2024-10" db="EMBL/GenBank/DDBJ databases">
        <title>The Natural Products Discovery Center: Release of the First 8490 Sequenced Strains for Exploring Actinobacteria Biosynthetic Diversity.</title>
        <authorList>
            <person name="Kalkreuter E."/>
            <person name="Kautsar S.A."/>
            <person name="Yang D."/>
            <person name="Bader C.D."/>
            <person name="Teijaro C.N."/>
            <person name="Fluegel L."/>
            <person name="Davis C.M."/>
            <person name="Simpson J.R."/>
            <person name="Lauterbach L."/>
            <person name="Steele A.D."/>
            <person name="Gui C."/>
            <person name="Meng S."/>
            <person name="Li G."/>
            <person name="Viehrig K."/>
            <person name="Ye F."/>
            <person name="Su P."/>
            <person name="Kiefer A.F."/>
            <person name="Nichols A."/>
            <person name="Cepeda A.J."/>
            <person name="Yan W."/>
            <person name="Fan B."/>
            <person name="Jiang Y."/>
            <person name="Adhikari A."/>
            <person name="Zheng C.-J."/>
            <person name="Schuster L."/>
            <person name="Cowan T.M."/>
            <person name="Smanski M.J."/>
            <person name="Chevrette M.G."/>
            <person name="De Carvalho L.P.S."/>
            <person name="Shen B."/>
        </authorList>
    </citation>
    <scope>NUCLEOTIDE SEQUENCE [LARGE SCALE GENOMIC DNA]</scope>
    <source>
        <strain evidence="4 5">NPDC001281</strain>
    </source>
</reference>
<dbReference type="Pfam" id="PF00440">
    <property type="entry name" value="TetR_N"/>
    <property type="match status" value="1"/>
</dbReference>
<keyword evidence="5" id="KW-1185">Reference proteome</keyword>
<dbReference type="PROSITE" id="PS50977">
    <property type="entry name" value="HTH_TETR_2"/>
    <property type="match status" value="1"/>
</dbReference>
<evidence type="ECO:0000313" key="5">
    <source>
        <dbReference type="Proteomes" id="UP001602119"/>
    </source>
</evidence>
<organism evidence="4 5">
    <name type="scientific">Microtetraspora fusca</name>
    <dbReference type="NCBI Taxonomy" id="1997"/>
    <lineage>
        <taxon>Bacteria</taxon>
        <taxon>Bacillati</taxon>
        <taxon>Actinomycetota</taxon>
        <taxon>Actinomycetes</taxon>
        <taxon>Streptosporangiales</taxon>
        <taxon>Streptosporangiaceae</taxon>
        <taxon>Microtetraspora</taxon>
    </lineage>
</organism>
<dbReference type="InterPro" id="IPR001647">
    <property type="entry name" value="HTH_TetR"/>
</dbReference>
<dbReference type="EMBL" id="JBIAXI010000001">
    <property type="protein sequence ID" value="MFF4771662.1"/>
    <property type="molecule type" value="Genomic_DNA"/>
</dbReference>
<proteinExistence type="predicted"/>
<dbReference type="RefSeq" id="WP_387340266.1">
    <property type="nucleotide sequence ID" value="NZ_JBIAXI010000001.1"/>
</dbReference>
<name>A0ABW6UZA5_MICFU</name>
<comment type="caution">
    <text evidence="4">The sequence shown here is derived from an EMBL/GenBank/DDBJ whole genome shotgun (WGS) entry which is preliminary data.</text>
</comment>
<evidence type="ECO:0000259" key="3">
    <source>
        <dbReference type="PROSITE" id="PS50977"/>
    </source>
</evidence>
<feature type="domain" description="HTH tetR-type" evidence="3">
    <location>
        <begin position="10"/>
        <end position="70"/>
    </location>
</feature>
<dbReference type="InterPro" id="IPR009057">
    <property type="entry name" value="Homeodomain-like_sf"/>
</dbReference>
<evidence type="ECO:0000313" key="4">
    <source>
        <dbReference type="EMBL" id="MFF4771662.1"/>
    </source>
</evidence>